<sequence length="58" mass="6807">MGRFGISQNYKYKFNFAVLVCFWHFPVPMSSLVRQFCDHYFPTHYTSVTLGLGAYFVS</sequence>
<dbReference type="EMBL" id="CM007906">
    <property type="protein sequence ID" value="OTF87519.1"/>
    <property type="molecule type" value="Genomic_DNA"/>
</dbReference>
<proteinExistence type="predicted"/>
<accession>A0A251RX76</accession>
<dbReference type="Proteomes" id="UP000215914">
    <property type="component" value="Chromosome 17"/>
</dbReference>
<protein>
    <submittedName>
        <fullName evidence="1">Uncharacterized protein</fullName>
    </submittedName>
</protein>
<dbReference type="InParanoid" id="A0A251RX76"/>
<evidence type="ECO:0000313" key="2">
    <source>
        <dbReference type="Proteomes" id="UP000215914"/>
    </source>
</evidence>
<gene>
    <name evidence="1" type="ORF">HannXRQ_Chr17g0562731</name>
</gene>
<organism evidence="1 2">
    <name type="scientific">Helianthus annuus</name>
    <name type="common">Common sunflower</name>
    <dbReference type="NCBI Taxonomy" id="4232"/>
    <lineage>
        <taxon>Eukaryota</taxon>
        <taxon>Viridiplantae</taxon>
        <taxon>Streptophyta</taxon>
        <taxon>Embryophyta</taxon>
        <taxon>Tracheophyta</taxon>
        <taxon>Spermatophyta</taxon>
        <taxon>Magnoliopsida</taxon>
        <taxon>eudicotyledons</taxon>
        <taxon>Gunneridae</taxon>
        <taxon>Pentapetalae</taxon>
        <taxon>asterids</taxon>
        <taxon>campanulids</taxon>
        <taxon>Asterales</taxon>
        <taxon>Asteraceae</taxon>
        <taxon>Asteroideae</taxon>
        <taxon>Heliantheae alliance</taxon>
        <taxon>Heliantheae</taxon>
        <taxon>Helianthus</taxon>
    </lineage>
</organism>
<keyword evidence="2" id="KW-1185">Reference proteome</keyword>
<dbReference type="AlphaFoldDB" id="A0A251RX76"/>
<reference evidence="2" key="1">
    <citation type="journal article" date="2017" name="Nature">
        <title>The sunflower genome provides insights into oil metabolism, flowering and Asterid evolution.</title>
        <authorList>
            <person name="Badouin H."/>
            <person name="Gouzy J."/>
            <person name="Grassa C.J."/>
            <person name="Murat F."/>
            <person name="Staton S.E."/>
            <person name="Cottret L."/>
            <person name="Lelandais-Briere C."/>
            <person name="Owens G.L."/>
            <person name="Carrere S."/>
            <person name="Mayjonade B."/>
            <person name="Legrand L."/>
            <person name="Gill N."/>
            <person name="Kane N.C."/>
            <person name="Bowers J.E."/>
            <person name="Hubner S."/>
            <person name="Bellec A."/>
            <person name="Berard A."/>
            <person name="Berges H."/>
            <person name="Blanchet N."/>
            <person name="Boniface M.C."/>
            <person name="Brunel D."/>
            <person name="Catrice O."/>
            <person name="Chaidir N."/>
            <person name="Claudel C."/>
            <person name="Donnadieu C."/>
            <person name="Faraut T."/>
            <person name="Fievet G."/>
            <person name="Helmstetter N."/>
            <person name="King M."/>
            <person name="Knapp S.J."/>
            <person name="Lai Z."/>
            <person name="Le Paslier M.C."/>
            <person name="Lippi Y."/>
            <person name="Lorenzon L."/>
            <person name="Mandel J.R."/>
            <person name="Marage G."/>
            <person name="Marchand G."/>
            <person name="Marquand E."/>
            <person name="Bret-Mestries E."/>
            <person name="Morien E."/>
            <person name="Nambeesan S."/>
            <person name="Nguyen T."/>
            <person name="Pegot-Espagnet P."/>
            <person name="Pouilly N."/>
            <person name="Raftis F."/>
            <person name="Sallet E."/>
            <person name="Schiex T."/>
            <person name="Thomas J."/>
            <person name="Vandecasteele C."/>
            <person name="Vares D."/>
            <person name="Vear F."/>
            <person name="Vautrin S."/>
            <person name="Crespi M."/>
            <person name="Mangin B."/>
            <person name="Burke J.M."/>
            <person name="Salse J."/>
            <person name="Munos S."/>
            <person name="Vincourt P."/>
            <person name="Rieseberg L.H."/>
            <person name="Langlade N.B."/>
        </authorList>
    </citation>
    <scope>NUCLEOTIDE SEQUENCE [LARGE SCALE GENOMIC DNA]</scope>
    <source>
        <strain evidence="2">cv. SF193</strain>
    </source>
</reference>
<name>A0A251RX76_HELAN</name>
<evidence type="ECO:0000313" key="1">
    <source>
        <dbReference type="EMBL" id="OTF87519.1"/>
    </source>
</evidence>